<dbReference type="EMBL" id="AWSI01000013">
    <property type="protein sequence ID" value="ERH31413.1"/>
    <property type="molecule type" value="Genomic_DNA"/>
</dbReference>
<reference evidence="2 3" key="1">
    <citation type="submission" date="2013-08" db="EMBL/GenBank/DDBJ databases">
        <authorList>
            <person name="Weinstock G."/>
            <person name="Sodergren E."/>
            <person name="Wylie T."/>
            <person name="Fulton L."/>
            <person name="Fulton R."/>
            <person name="Fronick C."/>
            <person name="O'Laughlin M."/>
            <person name="Godfrey J."/>
            <person name="Miner T."/>
            <person name="Herter B."/>
            <person name="Appelbaum E."/>
            <person name="Cordes M."/>
            <person name="Lek S."/>
            <person name="Wollam A."/>
            <person name="Pepin K.H."/>
            <person name="Palsikar V.B."/>
            <person name="Mitreva M."/>
            <person name="Wilson R.K."/>
        </authorList>
    </citation>
    <scope>NUCLEOTIDE SEQUENCE [LARGE SCALE GENOMIC DNA]</scope>
    <source>
        <strain evidence="2 3">F0580</strain>
    </source>
</reference>
<sequence>MTALDVANTFIARHPSLFLSNLSLNKLVYFAQVESLRQTGKPLYDSEIQAQQYGPVVPEVYYAFHEWRNLIITSPAMQVKNDSYMNQIVDAVADKYGFFNSF</sequence>
<dbReference type="Pfam" id="PF13274">
    <property type="entry name" value="SocA_Panacea"/>
    <property type="match status" value="1"/>
</dbReference>
<evidence type="ECO:0000313" key="2">
    <source>
        <dbReference type="EMBL" id="ERH31413.1"/>
    </source>
</evidence>
<dbReference type="Proteomes" id="UP000016519">
    <property type="component" value="Unassembled WGS sequence"/>
</dbReference>
<protein>
    <recommendedName>
        <fullName evidence="1">Antitoxin SocA-like Panacea domain-containing protein</fullName>
    </recommendedName>
</protein>
<feature type="domain" description="Antitoxin SocA-like Panacea" evidence="1">
    <location>
        <begin position="24"/>
        <end position="80"/>
    </location>
</feature>
<evidence type="ECO:0000259" key="1">
    <source>
        <dbReference type="Pfam" id="PF13274"/>
    </source>
</evidence>
<comment type="caution">
    <text evidence="2">The sequence shown here is derived from an EMBL/GenBank/DDBJ whole genome shotgun (WGS) entry which is preliminary data.</text>
</comment>
<dbReference type="RefSeq" id="WP_021617590.1">
    <property type="nucleotide sequence ID" value="NZ_KE952643.1"/>
</dbReference>
<dbReference type="AlphaFoldDB" id="U1SHK8"/>
<dbReference type="HOGENOM" id="CLU_110683_4_0_11"/>
<keyword evidence="3" id="KW-1185">Reference proteome</keyword>
<dbReference type="InterPro" id="IPR025272">
    <property type="entry name" value="SocA_Panacea"/>
</dbReference>
<organism evidence="2 3">
    <name type="scientific">Alloscardovia omnicolens F0580</name>
    <dbReference type="NCBI Taxonomy" id="1321816"/>
    <lineage>
        <taxon>Bacteria</taxon>
        <taxon>Bacillati</taxon>
        <taxon>Actinomycetota</taxon>
        <taxon>Actinomycetes</taxon>
        <taxon>Bifidobacteriales</taxon>
        <taxon>Bifidobacteriaceae</taxon>
        <taxon>Alloscardovia</taxon>
    </lineage>
</organism>
<name>U1SHK8_9BIFI</name>
<proteinExistence type="predicted"/>
<accession>U1SHK8</accession>
<gene>
    <name evidence="2" type="ORF">HMPREF9244_00446</name>
</gene>
<evidence type="ECO:0000313" key="3">
    <source>
        <dbReference type="Proteomes" id="UP000016519"/>
    </source>
</evidence>